<keyword evidence="3" id="KW-1003">Cell membrane</keyword>
<evidence type="ECO:0000256" key="6">
    <source>
        <dbReference type="ARBA" id="ARBA00022989"/>
    </source>
</evidence>
<gene>
    <name evidence="10" type="ORF">A2V71_01715</name>
</gene>
<feature type="transmembrane region" description="Helical" evidence="8">
    <location>
        <begin position="374"/>
        <end position="398"/>
    </location>
</feature>
<protein>
    <recommendedName>
        <fullName evidence="9">Type II secretion system protein GspF domain-containing protein</fullName>
    </recommendedName>
</protein>
<dbReference type="GO" id="GO:0015628">
    <property type="term" value="P:protein secretion by the type II secretion system"/>
    <property type="evidence" value="ECO:0007669"/>
    <property type="project" value="TreeGrafter"/>
</dbReference>
<dbReference type="AlphaFoldDB" id="A0A1F5DPR5"/>
<evidence type="ECO:0000256" key="2">
    <source>
        <dbReference type="ARBA" id="ARBA00005745"/>
    </source>
</evidence>
<comment type="caution">
    <text evidence="10">The sequence shown here is derived from an EMBL/GenBank/DDBJ whole genome shotgun (WGS) entry which is preliminary data.</text>
</comment>
<dbReference type="Gene3D" id="1.20.81.30">
    <property type="entry name" value="Type II secretion system (T2SS), domain F"/>
    <property type="match status" value="2"/>
</dbReference>
<evidence type="ECO:0000256" key="5">
    <source>
        <dbReference type="ARBA" id="ARBA00022692"/>
    </source>
</evidence>
<comment type="subcellular location">
    <subcellularLocation>
        <location evidence="1">Cell inner membrane</location>
        <topology evidence="1">Multi-pass membrane protein</topology>
    </subcellularLocation>
</comment>
<evidence type="ECO:0000256" key="7">
    <source>
        <dbReference type="ARBA" id="ARBA00023136"/>
    </source>
</evidence>
<reference evidence="10 11" key="1">
    <citation type="journal article" date="2016" name="Nat. Commun.">
        <title>Thousands of microbial genomes shed light on interconnected biogeochemical processes in an aquifer system.</title>
        <authorList>
            <person name="Anantharaman K."/>
            <person name="Brown C.T."/>
            <person name="Hug L.A."/>
            <person name="Sharon I."/>
            <person name="Castelle C.J."/>
            <person name="Probst A.J."/>
            <person name="Thomas B.C."/>
            <person name="Singh A."/>
            <person name="Wilkins M.J."/>
            <person name="Karaoz U."/>
            <person name="Brodie E.L."/>
            <person name="Williams K.H."/>
            <person name="Hubbard S.S."/>
            <person name="Banfield J.F."/>
        </authorList>
    </citation>
    <scope>NUCLEOTIDE SEQUENCE [LARGE SCALE GENOMIC DNA]</scope>
</reference>
<dbReference type="InterPro" id="IPR003004">
    <property type="entry name" value="GspF/PilC"/>
</dbReference>
<organism evidence="10 11">
    <name type="scientific">Candidatus Berkelbacteria bacterium RBG_13_40_8</name>
    <dbReference type="NCBI Taxonomy" id="1797467"/>
    <lineage>
        <taxon>Bacteria</taxon>
        <taxon>Candidatus Berkelbacteria</taxon>
    </lineage>
</organism>
<dbReference type="Proteomes" id="UP000178764">
    <property type="component" value="Unassembled WGS sequence"/>
</dbReference>
<evidence type="ECO:0000313" key="10">
    <source>
        <dbReference type="EMBL" id="OGD57133.1"/>
    </source>
</evidence>
<keyword evidence="6 8" id="KW-1133">Transmembrane helix</keyword>
<feature type="domain" description="Type II secretion system protein GspF" evidence="9">
    <location>
        <begin position="68"/>
        <end position="191"/>
    </location>
</feature>
<proteinExistence type="inferred from homology"/>
<keyword evidence="4" id="KW-0997">Cell inner membrane</keyword>
<feature type="transmembrane region" description="Helical" evidence="8">
    <location>
        <begin position="168"/>
        <end position="190"/>
    </location>
</feature>
<feature type="transmembrane region" description="Helical" evidence="8">
    <location>
        <begin position="210"/>
        <end position="236"/>
    </location>
</feature>
<name>A0A1F5DPR5_9BACT</name>
<evidence type="ECO:0000313" key="11">
    <source>
        <dbReference type="Proteomes" id="UP000178764"/>
    </source>
</evidence>
<keyword evidence="5 8" id="KW-0812">Transmembrane</keyword>
<dbReference type="InterPro" id="IPR042094">
    <property type="entry name" value="T2SS_GspF_sf"/>
</dbReference>
<evidence type="ECO:0000256" key="4">
    <source>
        <dbReference type="ARBA" id="ARBA00022519"/>
    </source>
</evidence>
<evidence type="ECO:0000256" key="8">
    <source>
        <dbReference type="SAM" id="Phobius"/>
    </source>
</evidence>
<accession>A0A1F5DPR5</accession>
<dbReference type="PRINTS" id="PR00812">
    <property type="entry name" value="BCTERIALGSPF"/>
</dbReference>
<dbReference type="FunFam" id="1.20.81.30:FF:000001">
    <property type="entry name" value="Type II secretion system protein F"/>
    <property type="match status" value="2"/>
</dbReference>
<keyword evidence="7 8" id="KW-0472">Membrane</keyword>
<feature type="domain" description="Type II secretion system protein GspF" evidence="9">
    <location>
        <begin position="271"/>
        <end position="393"/>
    </location>
</feature>
<comment type="similarity">
    <text evidence="2">Belongs to the GSP F family.</text>
</comment>
<evidence type="ECO:0000256" key="1">
    <source>
        <dbReference type="ARBA" id="ARBA00004429"/>
    </source>
</evidence>
<sequence>MEFIYTAKTNKNEVSSGKIQAQNKKQAINTLQKQGLFVLELKAEHQEMTQKISFNLRKKVSLKDKIIFTKQLAMMVKGGLPLVEALNALKEQTENQVFREAIIQITDEVRGGIALSKALEKHPNIFPKLYISVTASGEQSGKLDQVLERLADQLQKDYDLITKVKAAITYPIIIVCALLGVVVLMLVFVVPQLKSIFSEMGVELPIFTRILLGTSDFVIHFWYIVIIVIIGLYLAIRYWGKTPGGRLSIDTFKIKVPIFGQLSRKIYMARFTRTMATLVASGLPMLRILETVKEVVGNQVYKMAFEGISQDVESGVTLSVALRKQKVFPPMISQMIAVGEKSGKIDEILLHLANFYDKEVEASTAALASMIEPILIIIIGAGVGAAIAAVILPIYSLVNVI</sequence>
<evidence type="ECO:0000259" key="9">
    <source>
        <dbReference type="Pfam" id="PF00482"/>
    </source>
</evidence>
<dbReference type="EMBL" id="MEZT01000005">
    <property type="protein sequence ID" value="OGD57133.1"/>
    <property type="molecule type" value="Genomic_DNA"/>
</dbReference>
<dbReference type="GO" id="GO:0005886">
    <property type="term" value="C:plasma membrane"/>
    <property type="evidence" value="ECO:0007669"/>
    <property type="project" value="UniProtKB-SubCell"/>
</dbReference>
<evidence type="ECO:0000256" key="3">
    <source>
        <dbReference type="ARBA" id="ARBA00022475"/>
    </source>
</evidence>
<dbReference type="PANTHER" id="PTHR30012:SF0">
    <property type="entry name" value="TYPE II SECRETION SYSTEM PROTEIN F-RELATED"/>
    <property type="match status" value="1"/>
</dbReference>
<dbReference type="InterPro" id="IPR018076">
    <property type="entry name" value="T2SS_GspF_dom"/>
</dbReference>
<dbReference type="PANTHER" id="PTHR30012">
    <property type="entry name" value="GENERAL SECRETION PATHWAY PROTEIN"/>
    <property type="match status" value="1"/>
</dbReference>
<dbReference type="Pfam" id="PF00482">
    <property type="entry name" value="T2SSF"/>
    <property type="match status" value="2"/>
</dbReference>